<dbReference type="OMA" id="YNESENC"/>
<evidence type="ECO:0000313" key="6">
    <source>
        <dbReference type="Proteomes" id="UP000030746"/>
    </source>
</evidence>
<gene>
    <name evidence="5" type="ORF">LOTGIDRAFT_184457</name>
</gene>
<dbReference type="Gene3D" id="3.40.50.1820">
    <property type="entry name" value="alpha/beta hydrolase"/>
    <property type="match status" value="1"/>
</dbReference>
<feature type="signal peptide" evidence="3">
    <location>
        <begin position="1"/>
        <end position="17"/>
    </location>
</feature>
<dbReference type="EC" id="3.1.1.-" evidence="3"/>
<feature type="non-terminal residue" evidence="5">
    <location>
        <position position="284"/>
    </location>
</feature>
<evidence type="ECO:0000256" key="2">
    <source>
        <dbReference type="ARBA" id="ARBA00022801"/>
    </source>
</evidence>
<evidence type="ECO:0000313" key="5">
    <source>
        <dbReference type="EMBL" id="ESO82688.1"/>
    </source>
</evidence>
<dbReference type="InterPro" id="IPR029058">
    <property type="entry name" value="AB_hydrolase_fold"/>
</dbReference>
<feature type="domain" description="Carboxylesterase type B" evidence="4">
    <location>
        <begin position="23"/>
        <end position="283"/>
    </location>
</feature>
<proteinExistence type="inferred from homology"/>
<dbReference type="PROSITE" id="PS00122">
    <property type="entry name" value="CARBOXYLESTERASE_B_1"/>
    <property type="match status" value="1"/>
</dbReference>
<dbReference type="KEGG" id="lgi:LOTGIDRAFT_184457"/>
<dbReference type="InterPro" id="IPR051093">
    <property type="entry name" value="Neuroligin/BSAL"/>
</dbReference>
<dbReference type="Proteomes" id="UP000030746">
    <property type="component" value="Unassembled WGS sequence"/>
</dbReference>
<evidence type="ECO:0000256" key="1">
    <source>
        <dbReference type="ARBA" id="ARBA00005964"/>
    </source>
</evidence>
<dbReference type="AlphaFoldDB" id="V3YX90"/>
<keyword evidence="6" id="KW-1185">Reference proteome</keyword>
<evidence type="ECO:0000259" key="4">
    <source>
        <dbReference type="Pfam" id="PF00135"/>
    </source>
</evidence>
<dbReference type="STRING" id="225164.V3YX90"/>
<protein>
    <recommendedName>
        <fullName evidence="3">Carboxylic ester hydrolase</fullName>
        <ecNumber evidence="3">3.1.1.-</ecNumber>
    </recommendedName>
</protein>
<dbReference type="SUPFAM" id="SSF53474">
    <property type="entry name" value="alpha/beta-Hydrolases"/>
    <property type="match status" value="1"/>
</dbReference>
<keyword evidence="3" id="KW-0732">Signal</keyword>
<evidence type="ECO:0000256" key="3">
    <source>
        <dbReference type="RuleBase" id="RU361235"/>
    </source>
</evidence>
<dbReference type="InterPro" id="IPR002018">
    <property type="entry name" value="CarbesteraseB"/>
</dbReference>
<reference evidence="5 6" key="1">
    <citation type="journal article" date="2013" name="Nature">
        <title>Insights into bilaterian evolution from three spiralian genomes.</title>
        <authorList>
            <person name="Simakov O."/>
            <person name="Marletaz F."/>
            <person name="Cho S.J."/>
            <person name="Edsinger-Gonzales E."/>
            <person name="Havlak P."/>
            <person name="Hellsten U."/>
            <person name="Kuo D.H."/>
            <person name="Larsson T."/>
            <person name="Lv J."/>
            <person name="Arendt D."/>
            <person name="Savage R."/>
            <person name="Osoegawa K."/>
            <person name="de Jong P."/>
            <person name="Grimwood J."/>
            <person name="Chapman J.A."/>
            <person name="Shapiro H."/>
            <person name="Aerts A."/>
            <person name="Otillar R.P."/>
            <person name="Terry A.Y."/>
            <person name="Boore J.L."/>
            <person name="Grigoriev I.V."/>
            <person name="Lindberg D.R."/>
            <person name="Seaver E.C."/>
            <person name="Weisblat D.A."/>
            <person name="Putnam N.H."/>
            <person name="Rokhsar D.S."/>
        </authorList>
    </citation>
    <scope>NUCLEOTIDE SEQUENCE [LARGE SCALE GENOMIC DNA]</scope>
</reference>
<dbReference type="RefSeq" id="XP_009066489.1">
    <property type="nucleotide sequence ID" value="XM_009068241.1"/>
</dbReference>
<dbReference type="GO" id="GO:0016787">
    <property type="term" value="F:hydrolase activity"/>
    <property type="evidence" value="ECO:0007669"/>
    <property type="project" value="UniProtKB-KW"/>
</dbReference>
<dbReference type="HOGENOM" id="CLU_006586_4_0_1"/>
<dbReference type="OrthoDB" id="408631at2759"/>
<dbReference type="EMBL" id="KB203854">
    <property type="protein sequence ID" value="ESO82688.1"/>
    <property type="molecule type" value="Genomic_DNA"/>
</dbReference>
<accession>V3YX90</accession>
<keyword evidence="2 3" id="KW-0378">Hydrolase</keyword>
<dbReference type="GeneID" id="20244599"/>
<dbReference type="CTD" id="20244599"/>
<comment type="similarity">
    <text evidence="1 3">Belongs to the type-B carboxylesterase/lipase family.</text>
</comment>
<dbReference type="PANTHER" id="PTHR43903">
    <property type="entry name" value="NEUROLIGIN"/>
    <property type="match status" value="1"/>
</dbReference>
<organism evidence="5 6">
    <name type="scientific">Lottia gigantea</name>
    <name type="common">Giant owl limpet</name>
    <dbReference type="NCBI Taxonomy" id="225164"/>
    <lineage>
        <taxon>Eukaryota</taxon>
        <taxon>Metazoa</taxon>
        <taxon>Spiralia</taxon>
        <taxon>Lophotrochozoa</taxon>
        <taxon>Mollusca</taxon>
        <taxon>Gastropoda</taxon>
        <taxon>Patellogastropoda</taxon>
        <taxon>Lottioidea</taxon>
        <taxon>Lottiidae</taxon>
        <taxon>Lottia</taxon>
    </lineage>
</organism>
<dbReference type="Pfam" id="PF00135">
    <property type="entry name" value="COesterase"/>
    <property type="match status" value="1"/>
</dbReference>
<sequence length="284" mass="31110">MPSLCIVLTLFVLQVSSARIRSLVTKVGRIDGQIQNVSLPNPDQTQSEIASFLGIPYAESPTGNRRFLKPVRKAKFTETFNASLYGPSCPQSSPAFQYDRIDEDCLNLNIHTPDVMDDGRKFTVMIWIHGGGFILGNGRVFGGKELAVYGQVVVVTINYRLGVFGFLNTEGADVDANAGLYDQHLAIQWVHDNIADFGGDPTRVTIFGESAGAVSVIHQALYPENKGLFQRVIAQSGTANLPSAITLHPLDRAITFAKEIKCFATSNKEMVKCLRARSMTELLN</sequence>
<dbReference type="InterPro" id="IPR019826">
    <property type="entry name" value="Carboxylesterase_B_AS"/>
</dbReference>
<name>V3YX90_LOTGI</name>
<feature type="chain" id="PRO_5005148341" description="Carboxylic ester hydrolase" evidence="3">
    <location>
        <begin position="18"/>
        <end position="284"/>
    </location>
</feature>